<feature type="transmembrane region" description="Helical" evidence="1">
    <location>
        <begin position="7"/>
        <end position="24"/>
    </location>
</feature>
<sequence length="79" mass="8819">MKILKKVNIILAIISLSLVIYHFFIEKIHAPDYALFFYLSVVFLLNGIELTKEGNKGWAGYVQFVAALVCSVAAISDLL</sequence>
<protein>
    <recommendedName>
        <fullName evidence="4">DUF3953 domain-containing protein</fullName>
    </recommendedName>
</protein>
<accession>A0A0A2UVU5</accession>
<feature type="transmembrane region" description="Helical" evidence="1">
    <location>
        <begin position="58"/>
        <end position="76"/>
    </location>
</feature>
<evidence type="ECO:0000313" key="3">
    <source>
        <dbReference type="Proteomes" id="UP000030153"/>
    </source>
</evidence>
<proteinExistence type="predicted"/>
<keyword evidence="1" id="KW-1133">Transmembrane helix</keyword>
<evidence type="ECO:0000313" key="2">
    <source>
        <dbReference type="EMBL" id="KGP92387.1"/>
    </source>
</evidence>
<feature type="transmembrane region" description="Helical" evidence="1">
    <location>
        <begin position="30"/>
        <end position="46"/>
    </location>
</feature>
<gene>
    <name evidence="2" type="ORF">N780_01755</name>
</gene>
<keyword evidence="3" id="KW-1185">Reference proteome</keyword>
<name>A0A0A2UVU5_9BACI</name>
<dbReference type="EMBL" id="AVBG01000003">
    <property type="protein sequence ID" value="KGP92387.1"/>
    <property type="molecule type" value="Genomic_DNA"/>
</dbReference>
<dbReference type="Proteomes" id="UP000030153">
    <property type="component" value="Unassembled WGS sequence"/>
</dbReference>
<comment type="caution">
    <text evidence="2">The sequence shown here is derived from an EMBL/GenBank/DDBJ whole genome shotgun (WGS) entry which is preliminary data.</text>
</comment>
<dbReference type="AlphaFoldDB" id="A0A0A2UVU5"/>
<evidence type="ECO:0008006" key="4">
    <source>
        <dbReference type="Google" id="ProtNLM"/>
    </source>
</evidence>
<dbReference type="RefSeq" id="WP_036781506.1">
    <property type="nucleotide sequence ID" value="NZ_AVBG01000003.1"/>
</dbReference>
<organism evidence="2 3">
    <name type="scientific">Pontibacillus chungwhensis BH030062</name>
    <dbReference type="NCBI Taxonomy" id="1385513"/>
    <lineage>
        <taxon>Bacteria</taxon>
        <taxon>Bacillati</taxon>
        <taxon>Bacillota</taxon>
        <taxon>Bacilli</taxon>
        <taxon>Bacillales</taxon>
        <taxon>Bacillaceae</taxon>
        <taxon>Pontibacillus</taxon>
    </lineage>
</organism>
<evidence type="ECO:0000256" key="1">
    <source>
        <dbReference type="SAM" id="Phobius"/>
    </source>
</evidence>
<keyword evidence="1" id="KW-0472">Membrane</keyword>
<reference evidence="2 3" key="1">
    <citation type="submission" date="2013-08" db="EMBL/GenBank/DDBJ databases">
        <title>Genome of Pontibacillus chungwhensis.</title>
        <authorList>
            <person name="Wang Q."/>
            <person name="Wang G."/>
        </authorList>
    </citation>
    <scope>NUCLEOTIDE SEQUENCE [LARGE SCALE GENOMIC DNA]</scope>
    <source>
        <strain evidence="2 3">BH030062</strain>
    </source>
</reference>
<keyword evidence="1" id="KW-0812">Transmembrane</keyword>
<dbReference type="OrthoDB" id="2942722at2"/>